<feature type="transmembrane region" description="Helical" evidence="9">
    <location>
        <begin position="21"/>
        <end position="39"/>
    </location>
</feature>
<dbReference type="PANTHER" id="PTHR33362:SF2">
    <property type="entry name" value="TRAP TRANSPORTER LARGE PERMEASE PROTEIN"/>
    <property type="match status" value="1"/>
</dbReference>
<gene>
    <name evidence="12" type="ORF">HNR59_001336</name>
</gene>
<dbReference type="PANTHER" id="PTHR33362">
    <property type="entry name" value="SIALIC ACID TRAP TRANSPORTER PERMEASE PROTEIN SIAT-RELATED"/>
    <property type="match status" value="1"/>
</dbReference>
<keyword evidence="13" id="KW-1185">Reference proteome</keyword>
<proteinExistence type="predicted"/>
<feature type="transmembrane region" description="Helical" evidence="9">
    <location>
        <begin position="128"/>
        <end position="148"/>
    </location>
</feature>
<evidence type="ECO:0000259" key="10">
    <source>
        <dbReference type="Pfam" id="PF04290"/>
    </source>
</evidence>
<dbReference type="EMBL" id="JACHEU010000001">
    <property type="protein sequence ID" value="MBB6011991.1"/>
    <property type="molecule type" value="Genomic_DNA"/>
</dbReference>
<feature type="transmembrane region" description="Helical" evidence="9">
    <location>
        <begin position="277"/>
        <end position="298"/>
    </location>
</feature>
<protein>
    <submittedName>
        <fullName evidence="12">Tripartite ATP-independent transporter DctM subunit</fullName>
    </submittedName>
</protein>
<feature type="transmembrane region" description="Helical" evidence="9">
    <location>
        <begin position="235"/>
        <end position="257"/>
    </location>
</feature>
<reference evidence="12 13" key="1">
    <citation type="submission" date="2020-08" db="EMBL/GenBank/DDBJ databases">
        <title>Genomic Encyclopedia of Type Strains, Phase IV (KMG-IV): sequencing the most valuable type-strain genomes for metagenomic binning, comparative biology and taxonomic classification.</title>
        <authorList>
            <person name="Goeker M."/>
        </authorList>
    </citation>
    <scope>NUCLEOTIDE SEQUENCE [LARGE SCALE GENOMIC DNA]</scope>
    <source>
        <strain evidence="12 13">DSM 11099</strain>
    </source>
</reference>
<dbReference type="InterPro" id="IPR055348">
    <property type="entry name" value="DctQ"/>
</dbReference>
<name>A0A7W9S0S9_9HYPH</name>
<feature type="transmembrane region" description="Helical" evidence="9">
    <location>
        <begin position="92"/>
        <end position="108"/>
    </location>
</feature>
<feature type="transmembrane region" description="Helical" evidence="9">
    <location>
        <begin position="419"/>
        <end position="436"/>
    </location>
</feature>
<evidence type="ECO:0000256" key="7">
    <source>
        <dbReference type="ARBA" id="ARBA00023136"/>
    </source>
</evidence>
<keyword evidence="5 9" id="KW-0812">Transmembrane</keyword>
<accession>A0A7W9S0S9</accession>
<comment type="function">
    <text evidence="8">Part of the tripartite ATP-independent periplasmic (TRAP) transport system.</text>
</comment>
<sequence length="600" mass="60323">MTRAGHWAAVLQRALARACGVVLALMLAAVTATTLQRYLLGSGFLGIEEAMVWLLLLLACLGFPMIADGALAMRIELFAHGRKSRWAALRETLAEAFTLAACGVLTIAGTKAALDVGGHSALLGLGEWMRPAALGLAGAAGIAMRMLVLAGARRMGLLLAAGTVAALMLVPIAAGLSSSLLSPSLAALMVIGIGILVGAPLVHAFVLAGYAALAFGSMLVEPALALSLLGGIGRYLLLAIPFFLLAGGLLTISGAAGDLVRFAAAMVGRRRAGLGQTVLLTSVLFSGVSGSSIANAAFSSKTFMKPLTAAGYTPERAGAIIASTAVLDNIIPPSIAFLILAAATNLPVGPLLTGGLFAGLALAAALAVAIHFRAVIAVPTASEPQASRARLALRAVPVFGLGLIVVAGIRFGIVSPTEAAALAAAYTLVLALCGRHSRAGIFPALQQAGVETAAITMLIGAATPLAFLLAIDGIGPWATGLARSFGENPFMVMIAANLILLGVGLVLDIGAAILLFSPILLPVAAAVGIDPVAFGVVVVVNLMIGGLTPPVGILVQVTSAATGVPATRLFSATRPYLAALLLALLCISMGIAAHAAFLSP</sequence>
<feature type="transmembrane region" description="Helical" evidence="9">
    <location>
        <begin position="577"/>
        <end position="597"/>
    </location>
</feature>
<evidence type="ECO:0000256" key="4">
    <source>
        <dbReference type="ARBA" id="ARBA00022519"/>
    </source>
</evidence>
<feature type="transmembrane region" description="Helical" evidence="9">
    <location>
        <begin position="491"/>
        <end position="516"/>
    </location>
</feature>
<dbReference type="GO" id="GO:0005886">
    <property type="term" value="C:plasma membrane"/>
    <property type="evidence" value="ECO:0007669"/>
    <property type="project" value="UniProtKB-SubCell"/>
</dbReference>
<evidence type="ECO:0000256" key="3">
    <source>
        <dbReference type="ARBA" id="ARBA00022475"/>
    </source>
</evidence>
<keyword evidence="2 8" id="KW-0813">Transport</keyword>
<dbReference type="Pfam" id="PF04290">
    <property type="entry name" value="DctQ"/>
    <property type="match status" value="1"/>
</dbReference>
<feature type="transmembrane region" description="Helical" evidence="9">
    <location>
        <begin position="355"/>
        <end position="379"/>
    </location>
</feature>
<feature type="transmembrane region" description="Helical" evidence="9">
    <location>
        <begin position="523"/>
        <end position="544"/>
    </location>
</feature>
<dbReference type="AlphaFoldDB" id="A0A7W9S0S9"/>
<evidence type="ECO:0000313" key="13">
    <source>
        <dbReference type="Proteomes" id="UP000533306"/>
    </source>
</evidence>
<feature type="transmembrane region" description="Helical" evidence="9">
    <location>
        <begin position="186"/>
        <end position="215"/>
    </location>
</feature>
<feature type="domain" description="TRAP C4-dicarboxylate transport system permease DctM subunit" evidence="11">
    <location>
        <begin position="191"/>
        <end position="589"/>
    </location>
</feature>
<dbReference type="RefSeq" id="WP_183827661.1">
    <property type="nucleotide sequence ID" value="NZ_JACHEU010000001.1"/>
</dbReference>
<feature type="domain" description="Tripartite ATP-independent periplasmic transporters DctQ component" evidence="10">
    <location>
        <begin position="26"/>
        <end position="148"/>
    </location>
</feature>
<evidence type="ECO:0000256" key="1">
    <source>
        <dbReference type="ARBA" id="ARBA00004429"/>
    </source>
</evidence>
<feature type="transmembrane region" description="Helical" evidence="9">
    <location>
        <begin position="391"/>
        <end position="413"/>
    </location>
</feature>
<keyword evidence="6 9" id="KW-1133">Transmembrane helix</keyword>
<keyword evidence="3" id="KW-1003">Cell membrane</keyword>
<dbReference type="InterPro" id="IPR010656">
    <property type="entry name" value="DctM"/>
</dbReference>
<comment type="caution">
    <text evidence="12">The sequence shown here is derived from an EMBL/GenBank/DDBJ whole genome shotgun (WGS) entry which is preliminary data.</text>
</comment>
<organism evidence="12 13">
    <name type="scientific">Aquamicrobium lusatiense</name>
    <dbReference type="NCBI Taxonomy" id="89772"/>
    <lineage>
        <taxon>Bacteria</taxon>
        <taxon>Pseudomonadati</taxon>
        <taxon>Pseudomonadota</taxon>
        <taxon>Alphaproteobacteria</taxon>
        <taxon>Hyphomicrobiales</taxon>
        <taxon>Phyllobacteriaceae</taxon>
        <taxon>Aquamicrobium</taxon>
    </lineage>
</organism>
<evidence type="ECO:0000256" key="5">
    <source>
        <dbReference type="ARBA" id="ARBA00022692"/>
    </source>
</evidence>
<evidence type="ECO:0000313" key="12">
    <source>
        <dbReference type="EMBL" id="MBB6011991.1"/>
    </source>
</evidence>
<keyword evidence="4 8" id="KW-0997">Cell inner membrane</keyword>
<comment type="subcellular location">
    <subcellularLocation>
        <location evidence="1 8">Cell inner membrane</location>
        <topology evidence="1 8">Multi-pass membrane protein</topology>
    </subcellularLocation>
</comment>
<dbReference type="InterPro" id="IPR004681">
    <property type="entry name" value="TRAP_DctM"/>
</dbReference>
<evidence type="ECO:0000259" key="11">
    <source>
        <dbReference type="Pfam" id="PF06808"/>
    </source>
</evidence>
<keyword evidence="7 9" id="KW-0472">Membrane</keyword>
<dbReference type="Pfam" id="PF06808">
    <property type="entry name" value="DctM"/>
    <property type="match status" value="1"/>
</dbReference>
<feature type="transmembrane region" description="Helical" evidence="9">
    <location>
        <begin position="448"/>
        <end position="471"/>
    </location>
</feature>
<evidence type="ECO:0000256" key="9">
    <source>
        <dbReference type="SAM" id="Phobius"/>
    </source>
</evidence>
<feature type="transmembrane region" description="Helical" evidence="9">
    <location>
        <begin position="155"/>
        <end position="174"/>
    </location>
</feature>
<dbReference type="Proteomes" id="UP000533306">
    <property type="component" value="Unassembled WGS sequence"/>
</dbReference>
<feature type="transmembrane region" description="Helical" evidence="9">
    <location>
        <begin position="319"/>
        <end position="343"/>
    </location>
</feature>
<evidence type="ECO:0000256" key="2">
    <source>
        <dbReference type="ARBA" id="ARBA00022448"/>
    </source>
</evidence>
<feature type="transmembrane region" description="Helical" evidence="9">
    <location>
        <begin position="51"/>
        <end position="71"/>
    </location>
</feature>
<evidence type="ECO:0000256" key="8">
    <source>
        <dbReference type="RuleBase" id="RU369079"/>
    </source>
</evidence>
<dbReference type="GO" id="GO:0022857">
    <property type="term" value="F:transmembrane transporter activity"/>
    <property type="evidence" value="ECO:0007669"/>
    <property type="project" value="UniProtKB-UniRule"/>
</dbReference>
<evidence type="ECO:0000256" key="6">
    <source>
        <dbReference type="ARBA" id="ARBA00022989"/>
    </source>
</evidence>